<comment type="similarity">
    <text evidence="1">Belongs to the cytochrome P450 family.</text>
</comment>
<dbReference type="RefSeq" id="WP_420162987.1">
    <property type="nucleotide sequence ID" value="NZ_JBDLNV010000001.1"/>
</dbReference>
<dbReference type="InterPro" id="IPR050121">
    <property type="entry name" value="Cytochrome_P450_monoxygenase"/>
</dbReference>
<evidence type="ECO:0000313" key="2">
    <source>
        <dbReference type="EMBL" id="MFM1722432.1"/>
    </source>
</evidence>
<dbReference type="InterPro" id="IPR001128">
    <property type="entry name" value="Cyt_P450"/>
</dbReference>
<protein>
    <submittedName>
        <fullName evidence="2">Cytochrome P450</fullName>
    </submittedName>
</protein>
<comment type="caution">
    <text evidence="2">The sequence shown here is derived from an EMBL/GenBank/DDBJ whole genome shotgun (WGS) entry which is preliminary data.</text>
</comment>
<accession>A0ABW9FB38</accession>
<proteinExistence type="inferred from homology"/>
<dbReference type="InterPro" id="IPR036396">
    <property type="entry name" value="Cyt_P450_sf"/>
</dbReference>
<organism evidence="2 3">
    <name type="scientific">Rhodococcus parequi</name>
    <dbReference type="NCBI Taxonomy" id="3137122"/>
    <lineage>
        <taxon>Bacteria</taxon>
        <taxon>Bacillati</taxon>
        <taxon>Actinomycetota</taxon>
        <taxon>Actinomycetes</taxon>
        <taxon>Mycobacteriales</taxon>
        <taxon>Nocardiaceae</taxon>
        <taxon>Rhodococcus</taxon>
    </lineage>
</organism>
<gene>
    <name evidence="2" type="ORF">ABEU20_000986</name>
</gene>
<dbReference type="Gene3D" id="1.10.630.10">
    <property type="entry name" value="Cytochrome P450"/>
    <property type="match status" value="1"/>
</dbReference>
<name>A0ABW9FB38_9NOCA</name>
<dbReference type="PANTHER" id="PTHR24305">
    <property type="entry name" value="CYTOCHROME P450"/>
    <property type="match status" value="1"/>
</dbReference>
<dbReference type="InterPro" id="IPR002401">
    <property type="entry name" value="Cyt_P450_E_grp-I"/>
</dbReference>
<evidence type="ECO:0000256" key="1">
    <source>
        <dbReference type="ARBA" id="ARBA00010617"/>
    </source>
</evidence>
<dbReference type="Proteomes" id="UP001629745">
    <property type="component" value="Unassembled WGS sequence"/>
</dbReference>
<dbReference type="EMBL" id="JBDLNV010000001">
    <property type="protein sequence ID" value="MFM1722432.1"/>
    <property type="molecule type" value="Genomic_DNA"/>
</dbReference>
<dbReference type="PRINTS" id="PR00463">
    <property type="entry name" value="EP450I"/>
</dbReference>
<dbReference type="Pfam" id="PF00067">
    <property type="entry name" value="p450"/>
    <property type="match status" value="1"/>
</dbReference>
<reference evidence="2 3" key="1">
    <citation type="submission" date="2023-11" db="EMBL/GenBank/DDBJ databases">
        <authorList>
            <person name="Val-Calvo J."/>
            <person name="Scortti M."/>
            <person name="Vazquez-Boland J."/>
        </authorList>
    </citation>
    <scope>NUCLEOTIDE SEQUENCE [LARGE SCALE GENOMIC DNA]</scope>
    <source>
        <strain evidence="2 3">PAM 2766</strain>
    </source>
</reference>
<keyword evidence="3" id="KW-1185">Reference proteome</keyword>
<dbReference type="SUPFAM" id="SSF48264">
    <property type="entry name" value="Cytochrome P450"/>
    <property type="match status" value="1"/>
</dbReference>
<evidence type="ECO:0000313" key="3">
    <source>
        <dbReference type="Proteomes" id="UP001629745"/>
    </source>
</evidence>
<sequence length="462" mass="50752">MTTHFPSPTDTASDGARTDLPPVVSGLRAIGAVTALGLPSVASGIIARRHLLMPLLEKSRADAMSIDMFRRLRTEFGRGPVEFRLPGRRVVLLLDPDDVARVLGDSPDPFTPANREKQAALGAFQPHGVLISKGEVRTRRRAVNEAALETPKPLHSASDVIARTIDREVAAFAQGARDSGTFDAADFIRTWWKIARQVTLGESARDDTDVTDRLWKLRANGNWSYLTPPRRRLRDRFFDNLYDYADRAEPGSLIHALGSAELTPDVDPVGQIPHWLFAFDAAGMATLRALALLAGHPDELSRVREEASDRAPGTASTMPIHRATILESLRLWPTTPAILRDSTRPTTWRVPGGARAVVPEGSLFIVLTPPLHRDRDRFDFADTFTPDIWIDGRADDLKTLLPFSGGPVECPGRNVSLLVASTVLSALLQSFERIEQVSEPRLRAGTELPPTLNHYGLKFAAS</sequence>
<dbReference type="PANTHER" id="PTHR24305:SF166">
    <property type="entry name" value="CYTOCHROME P450 12A4, MITOCHONDRIAL-RELATED"/>
    <property type="match status" value="1"/>
</dbReference>